<feature type="signal peptide" evidence="1">
    <location>
        <begin position="1"/>
        <end position="26"/>
    </location>
</feature>
<dbReference type="KEGG" id="kpin:30175517"/>
<protein>
    <submittedName>
        <fullName evidence="2">Uncharacterized protein</fullName>
    </submittedName>
</protein>
<reference evidence="2" key="1">
    <citation type="submission" date="2013-07" db="EMBL/GenBank/DDBJ databases">
        <title>The Genome Sequence of Cryptococcus pinus CBS10737.</title>
        <authorList>
            <consortium name="The Broad Institute Genome Sequencing Platform"/>
            <person name="Cuomo C."/>
            <person name="Litvintseva A."/>
            <person name="Chen Y."/>
            <person name="Heitman J."/>
            <person name="Sun S."/>
            <person name="Springer D."/>
            <person name="Dromer F."/>
            <person name="Young S.K."/>
            <person name="Zeng Q."/>
            <person name="Gargeya S."/>
            <person name="Fitzgerald M."/>
            <person name="Abouelleil A."/>
            <person name="Alvarado L."/>
            <person name="Berlin A.M."/>
            <person name="Chapman S.B."/>
            <person name="Dewar J."/>
            <person name="Goldberg J."/>
            <person name="Griggs A."/>
            <person name="Gujja S."/>
            <person name="Hansen M."/>
            <person name="Howarth C."/>
            <person name="Imamovic A."/>
            <person name="Larimer J."/>
            <person name="McCowan C."/>
            <person name="Murphy C."/>
            <person name="Pearson M."/>
            <person name="Priest M."/>
            <person name="Roberts A."/>
            <person name="Saif S."/>
            <person name="Shea T."/>
            <person name="Sykes S."/>
            <person name="Wortman J."/>
            <person name="Nusbaum C."/>
            <person name="Birren B."/>
        </authorList>
    </citation>
    <scope>NUCLEOTIDE SEQUENCE [LARGE SCALE GENOMIC DNA]</scope>
    <source>
        <strain evidence="2">CBS 10737</strain>
    </source>
</reference>
<reference evidence="3" key="2">
    <citation type="submission" date="2013-07" db="EMBL/GenBank/DDBJ databases">
        <authorList>
            <consortium name="The Broad Institute Genome Sequencing Platform"/>
            <person name="Cuomo C."/>
            <person name="Litvintseva A."/>
            <person name="Chen Y."/>
            <person name="Heitman J."/>
            <person name="Sun S."/>
            <person name="Springer D."/>
            <person name="Dromer F."/>
            <person name="Young S.K."/>
            <person name="Zeng Q."/>
            <person name="Gargeya S."/>
            <person name="Fitzgerald M."/>
            <person name="Abouelleil A."/>
            <person name="Alvarado L."/>
            <person name="Berlin A.M."/>
            <person name="Chapman S.B."/>
            <person name="Dewar J."/>
            <person name="Goldberg J."/>
            <person name="Griggs A."/>
            <person name="Gujja S."/>
            <person name="Hansen M."/>
            <person name="Howarth C."/>
            <person name="Imamovic A."/>
            <person name="Larimer J."/>
            <person name="McCowan C."/>
            <person name="Murphy C."/>
            <person name="Pearson M."/>
            <person name="Priest M."/>
            <person name="Roberts A."/>
            <person name="Saif S."/>
            <person name="Shea T."/>
            <person name="Sykes S."/>
            <person name="Wortman J."/>
            <person name="Nusbaum C."/>
            <person name="Birren B."/>
        </authorList>
    </citation>
    <scope>NUCLEOTIDE SEQUENCE</scope>
    <source>
        <strain evidence="3">CBS 10737</strain>
    </source>
</reference>
<sequence length="206" mass="23164">MRSQSSRSALLLDGAVLVFLRSEAEGTEPRSSIAQSSAYWDGQLSANATLLAAADRNVEYISGQPDMISNGFLAVALAVQKKYLKKRTRLRACKALNDADYSEPEVTWFMRSMFLAKEMRTTFDPSFHRRLFGQSVDENIETMATDYLKKYVPDHASDHTPIPDRNDTDTWNAPYRDILDEFETQRDCRNKFSSMASVIAGPSNSG</sequence>
<dbReference type="Proteomes" id="UP000094020">
    <property type="component" value="Chromosome 9"/>
</dbReference>
<dbReference type="EMBL" id="KI894015">
    <property type="protein sequence ID" value="OCF46761.1"/>
    <property type="molecule type" value="Genomic_DNA"/>
</dbReference>
<dbReference type="GeneID" id="30175517"/>
<accession>A0A1B9HU20</accession>
<dbReference type="EMBL" id="CP144527">
    <property type="protein sequence ID" value="WWC72384.1"/>
    <property type="molecule type" value="Genomic_DNA"/>
</dbReference>
<proteinExistence type="predicted"/>
<gene>
    <name evidence="2" type="ORF">I206_07148</name>
    <name evidence="3" type="ORF">I206_106346</name>
</gene>
<keyword evidence="1" id="KW-0732">Signal</keyword>
<evidence type="ECO:0000256" key="1">
    <source>
        <dbReference type="SAM" id="SignalP"/>
    </source>
</evidence>
<evidence type="ECO:0000313" key="4">
    <source>
        <dbReference type="Proteomes" id="UP000094020"/>
    </source>
</evidence>
<feature type="chain" id="PRO_5008628161" evidence="1">
    <location>
        <begin position="27"/>
        <end position="206"/>
    </location>
</feature>
<keyword evidence="4" id="KW-1185">Reference proteome</keyword>
<organism evidence="2">
    <name type="scientific">Kwoniella pini CBS 10737</name>
    <dbReference type="NCBI Taxonomy" id="1296096"/>
    <lineage>
        <taxon>Eukaryota</taxon>
        <taxon>Fungi</taxon>
        <taxon>Dikarya</taxon>
        <taxon>Basidiomycota</taxon>
        <taxon>Agaricomycotina</taxon>
        <taxon>Tremellomycetes</taxon>
        <taxon>Tremellales</taxon>
        <taxon>Cryptococcaceae</taxon>
        <taxon>Kwoniella</taxon>
    </lineage>
</organism>
<dbReference type="RefSeq" id="XP_019007980.1">
    <property type="nucleotide sequence ID" value="XM_019158842.1"/>
</dbReference>
<reference evidence="3" key="4">
    <citation type="submission" date="2024-02" db="EMBL/GenBank/DDBJ databases">
        <title>Comparative genomics of Cryptococcus and Kwoniella reveals pathogenesis evolution and contrasting modes of karyotype evolution via chromosome fusion or intercentromeric recombination.</title>
        <authorList>
            <person name="Coelho M.A."/>
            <person name="David-Palma M."/>
            <person name="Shea T."/>
            <person name="Bowers K."/>
            <person name="McGinley-Smith S."/>
            <person name="Mohammad A.W."/>
            <person name="Gnirke A."/>
            <person name="Yurkov A.M."/>
            <person name="Nowrousian M."/>
            <person name="Sun S."/>
            <person name="Cuomo C.A."/>
            <person name="Heitman J."/>
        </authorList>
    </citation>
    <scope>NUCLEOTIDE SEQUENCE</scope>
    <source>
        <strain evidence="3">CBS 10737</strain>
    </source>
</reference>
<reference evidence="2" key="3">
    <citation type="submission" date="2016-07" db="EMBL/GenBank/DDBJ databases">
        <title>Evolution of pathogenesis and genome organization in the Tremellales.</title>
        <authorList>
            <person name="Cuomo C."/>
            <person name="Litvintseva A."/>
            <person name="Heitman J."/>
            <person name="Chen Y."/>
            <person name="Sun S."/>
            <person name="Springer D."/>
            <person name="Dromer F."/>
            <person name="Young S."/>
            <person name="Zeng Q."/>
            <person name="Chapman S."/>
            <person name="Gujja S."/>
            <person name="Saif S."/>
            <person name="Birren B."/>
        </authorList>
    </citation>
    <scope>NUCLEOTIDE SEQUENCE</scope>
    <source>
        <strain evidence="2">CBS 10737</strain>
    </source>
</reference>
<evidence type="ECO:0000313" key="3">
    <source>
        <dbReference type="EMBL" id="WWC72384.1"/>
    </source>
</evidence>
<evidence type="ECO:0000313" key="2">
    <source>
        <dbReference type="EMBL" id="OCF46761.1"/>
    </source>
</evidence>
<dbReference type="AlphaFoldDB" id="A0A1B9HU20"/>
<name>A0A1B9HU20_9TREE</name>